<dbReference type="InterPro" id="IPR010690">
    <property type="entry name" value="YqfD"/>
</dbReference>
<dbReference type="RefSeq" id="WP_350342489.1">
    <property type="nucleotide sequence ID" value="NZ_CP158367.1"/>
</dbReference>
<proteinExistence type="predicted"/>
<evidence type="ECO:0000256" key="1">
    <source>
        <dbReference type="SAM" id="Phobius"/>
    </source>
</evidence>
<protein>
    <submittedName>
        <fullName evidence="2">Sporulation protein YqfD</fullName>
    </submittedName>
</protein>
<keyword evidence="1" id="KW-1133">Transmembrane helix</keyword>
<keyword evidence="1" id="KW-0472">Membrane</keyword>
<dbReference type="EMBL" id="CP158367">
    <property type="protein sequence ID" value="XBX73727.1"/>
    <property type="molecule type" value="Genomic_DNA"/>
</dbReference>
<dbReference type="AlphaFoldDB" id="A0AAU7VI10"/>
<reference evidence="2" key="2">
    <citation type="submission" date="2024-06" db="EMBL/GenBank/DDBJ databases">
        <authorList>
            <person name="Petrova K.O."/>
            <person name="Toshchakov S.V."/>
            <person name="Boltjanskaja Y.V."/>
            <person name="Kevbrin V."/>
        </authorList>
    </citation>
    <scope>NUCLEOTIDE SEQUENCE</scope>
    <source>
        <strain evidence="2">Z-910T</strain>
    </source>
</reference>
<keyword evidence="1" id="KW-0812">Transmembrane</keyword>
<organism evidence="2">
    <name type="scientific">Proteinivorax tanatarense</name>
    <dbReference type="NCBI Taxonomy" id="1260629"/>
    <lineage>
        <taxon>Bacteria</taxon>
        <taxon>Bacillati</taxon>
        <taxon>Bacillota</taxon>
        <taxon>Clostridia</taxon>
        <taxon>Eubacteriales</taxon>
        <taxon>Proteinivoracaceae</taxon>
        <taxon>Proteinivorax</taxon>
    </lineage>
</organism>
<dbReference type="Pfam" id="PF06898">
    <property type="entry name" value="YqfD"/>
    <property type="match status" value="1"/>
</dbReference>
<evidence type="ECO:0000313" key="2">
    <source>
        <dbReference type="EMBL" id="XBX73727.1"/>
    </source>
</evidence>
<sequence>MFFFNLLNLYKGYLVIEVFGKFTEKFLNMAITRKIYLWDVKRHNDSITLKIGLDGYKSLWPVCRKTGCRMRIKEKKGLPFKLNKLRKRKVFAFGILFFIIVLYISSQFVLFVDVKGIEEIDEREFKDFLDMQNLKRGAFQPLLDIDKVEYEILINYPQIAWTSIETQGTRMVVHLVEKDIPKEYDYSPTNIVAEKDGLITNLLVLSGDSLVEEGDIVTKGELIISGELYNEDTRTHMLVRSLGIVEAKVWYHATGEAYKKEKALQKTDEQVKIQYLNLFNLNIRVPSRQKYNLGDYHDKVITTQPLAWRGLEFPVSLTSKTYTNYVSADVSYNEEDMVDLAIKRGYNQAKQMVPKDVEIENKVIQINERSKERVEVEIVLETIEDIREDEIIQTHDE</sequence>
<accession>A0AAU7VI10</accession>
<reference evidence="2" key="1">
    <citation type="journal article" date="2013" name="Extremophiles">
        <title>Proteinivorax tanatarense gen. nov., sp. nov., an anaerobic, haloalkaliphilic, proteolytic bacterium isolated from a decaying algal bloom, and proposal of Proteinivoraceae fam. nov.</title>
        <authorList>
            <person name="Kevbrin V."/>
            <person name="Boltyanskaya Y."/>
            <person name="Zhilina T."/>
            <person name="Kolganova T."/>
            <person name="Lavrentjeva E."/>
            <person name="Kuznetsov B."/>
        </authorList>
    </citation>
    <scope>NUCLEOTIDE SEQUENCE</scope>
    <source>
        <strain evidence="2">Z-910T</strain>
    </source>
</reference>
<dbReference type="NCBIfam" id="TIGR02876">
    <property type="entry name" value="spore_yqfD"/>
    <property type="match status" value="1"/>
</dbReference>
<name>A0AAU7VI10_9FIRM</name>
<feature type="transmembrane region" description="Helical" evidence="1">
    <location>
        <begin position="90"/>
        <end position="112"/>
    </location>
</feature>
<dbReference type="PIRSF" id="PIRSF029895">
    <property type="entry name" value="SpoIV"/>
    <property type="match status" value="1"/>
</dbReference>
<gene>
    <name evidence="2" type="primary">yqfD</name>
    <name evidence="2" type="ORF">PRVXT_001728</name>
</gene>